<dbReference type="Proteomes" id="UP000273194">
    <property type="component" value="Chromosome"/>
</dbReference>
<dbReference type="GeneID" id="38468184"/>
<name>A0A0E3K0Q8_SACSO</name>
<dbReference type="Proteomes" id="UP000267993">
    <property type="component" value="Chromosome"/>
</dbReference>
<dbReference type="InterPro" id="IPR043964">
    <property type="entry name" value="P-loop_TraG"/>
</dbReference>
<sequence>MKLQERYKWYYLETKPYFLLDIDERRKELFNLASLLAYAKKGMIYIRRRKSDYEFLGNHYTVYITNAFLQSLEDIKILDLTEEPKRYGIKELGRNYIITDSDTYARAFIAYAYSTAILEGALSVPNFTRVKPEMIEIAVKFSIINKDRMRNYISSIDSKLAKASRFGNIVAELEALKAQAAVLKKDFDEFGAEPLEFQAIYIIHTRTLQELETVTQELIPQLTEAGVLVEAPNSKSLQKQLYEFKAGFGKRYSSSISIAKLYPLSAASIIEEEGIFLGVDDTGAPIVINPFARVNGRSNPHWTISGTTGAGKTTTTALLIDRLKKIYKDNIYIFVIDPLANFNRFFQDDKDVFSIVWEYGQEMGLDPVALAREGGINLGDVTDFLVELYQIPGKLRGLMANYIEKSQSISDLLKNVRDDLSGLEKQKLRNRNLEDLEAYLLNMTTNPDKLIYYGETPTELLKKRTIILGLKTDDNRHKRLAATLLILLAWAQINKLPREMRKIIIIDEAHLLLIYPSIARIIAQIYKTARNLSTGIITITQLVSDYTKNEYSKDIFQLTDTKLILKQEDTATQDLKDLARLSDEEVDYVLKSETGQGILKSGSVKTFIHIMLTEEEKVKWRAGI</sequence>
<evidence type="ECO:0000313" key="7">
    <source>
        <dbReference type="EMBL" id="AZF73547.1"/>
    </source>
</evidence>
<dbReference type="Proteomes" id="UP000273443">
    <property type="component" value="Chromosome"/>
</dbReference>
<dbReference type="Proteomes" id="UP000275843">
    <property type="component" value="Chromosome"/>
</dbReference>
<evidence type="ECO:0000313" key="2">
    <source>
        <dbReference type="EMBL" id="AKA73827.1"/>
    </source>
</evidence>
<dbReference type="EMBL" id="CP033236">
    <property type="protein sequence ID" value="AZF70927.1"/>
    <property type="molecule type" value="Genomic_DNA"/>
</dbReference>
<dbReference type="PATRIC" id="fig|2287.6.peg.1613"/>
<dbReference type="InterPro" id="IPR051162">
    <property type="entry name" value="T4SS_component"/>
</dbReference>
<dbReference type="SUPFAM" id="SSF52540">
    <property type="entry name" value="P-loop containing nucleoside triphosphate hydrolases"/>
    <property type="match status" value="1"/>
</dbReference>
<accession>A0A0E3K0Q8</accession>
<reference evidence="4" key="3">
    <citation type="submission" date="2018-10" db="EMBL/GenBank/DDBJ databases">
        <authorList>
            <person name="McCarthy S."/>
            <person name="Gradnigo J."/>
            <person name="Johnson T."/>
            <person name="Payne S."/>
            <person name="Lipzen A."/>
            <person name="Schackwitz W."/>
            <person name="Martin J."/>
            <person name="Moriyama E."/>
            <person name="Blum P."/>
        </authorList>
    </citation>
    <scope>NUCLEOTIDE SEQUENCE</scope>
    <source>
        <strain evidence="2">SARC-B</strain>
        <strain evidence="3">SARC-C</strain>
        <strain evidence="4">SULA</strain>
    </source>
</reference>
<dbReference type="Gene3D" id="3.40.50.300">
    <property type="entry name" value="P-loop containing nucleotide triphosphate hydrolases"/>
    <property type="match status" value="1"/>
</dbReference>
<evidence type="ECO:0000313" key="13">
    <source>
        <dbReference type="Proteomes" id="UP000033106"/>
    </source>
</evidence>
<dbReference type="KEGG" id="ssol:SULB_1566"/>
<evidence type="ECO:0000313" key="9">
    <source>
        <dbReference type="EMBL" id="AZF78781.1"/>
    </source>
</evidence>
<dbReference type="KEGG" id="ssof:SULC_1564"/>
<evidence type="ECO:0000313" key="3">
    <source>
        <dbReference type="EMBL" id="AKA76524.1"/>
    </source>
</evidence>
<dbReference type="Proteomes" id="UP000033057">
    <property type="component" value="Chromosome"/>
</dbReference>
<evidence type="ECO:0000313" key="18">
    <source>
        <dbReference type="Proteomes" id="UP000278715"/>
    </source>
</evidence>
<evidence type="ECO:0000313" key="10">
    <source>
        <dbReference type="EMBL" id="AZF81385.1"/>
    </source>
</evidence>
<dbReference type="EMBL" id="CP011056">
    <property type="protein sequence ID" value="AKA76524.1"/>
    <property type="molecule type" value="Genomic_DNA"/>
</dbReference>
<evidence type="ECO:0000313" key="12">
    <source>
        <dbReference type="Proteomes" id="UP000033085"/>
    </source>
</evidence>
<evidence type="ECO:0000313" key="19">
    <source>
        <dbReference type="Proteomes" id="UP000282269"/>
    </source>
</evidence>
<dbReference type="EMBL" id="CP033240">
    <property type="protein sequence ID" value="AZF81385.1"/>
    <property type="molecule type" value="Genomic_DNA"/>
</dbReference>
<dbReference type="SMART" id="SM00382">
    <property type="entry name" value="AAA"/>
    <property type="match status" value="1"/>
</dbReference>
<dbReference type="PANTHER" id="PTHR30121:SF6">
    <property type="entry name" value="SLR6007 PROTEIN"/>
    <property type="match status" value="1"/>
</dbReference>
<evidence type="ECO:0000313" key="6">
    <source>
        <dbReference type="EMBL" id="AZF70927.1"/>
    </source>
</evidence>
<dbReference type="Pfam" id="PF01935">
    <property type="entry name" value="DUF87"/>
    <property type="match status" value="1"/>
</dbReference>
<dbReference type="EMBL" id="CP033235">
    <property type="protein sequence ID" value="AZF68307.1"/>
    <property type="molecule type" value="Genomic_DNA"/>
</dbReference>
<dbReference type="Gene3D" id="1.10.8.730">
    <property type="match status" value="1"/>
</dbReference>
<evidence type="ECO:0000313" key="4">
    <source>
        <dbReference type="EMBL" id="AKA79217.1"/>
    </source>
</evidence>
<evidence type="ECO:0000313" key="15">
    <source>
        <dbReference type="Proteomes" id="UP000273194"/>
    </source>
</evidence>
<dbReference type="PANTHER" id="PTHR30121">
    <property type="entry name" value="UNCHARACTERIZED PROTEIN YJGR-RELATED"/>
    <property type="match status" value="1"/>
</dbReference>
<dbReference type="EMBL" id="CP033239">
    <property type="protein sequence ID" value="AZF78781.1"/>
    <property type="molecule type" value="Genomic_DNA"/>
</dbReference>
<dbReference type="Pfam" id="PF19044">
    <property type="entry name" value="P-loop_TraG"/>
    <property type="match status" value="1"/>
</dbReference>
<dbReference type="EMBL" id="CP011057">
    <property type="protein sequence ID" value="AKA79217.1"/>
    <property type="molecule type" value="Genomic_DNA"/>
</dbReference>
<evidence type="ECO:0000313" key="5">
    <source>
        <dbReference type="EMBL" id="AZF68307.1"/>
    </source>
</evidence>
<dbReference type="RefSeq" id="WP_014511556.1">
    <property type="nucleotide sequence ID" value="NZ_CP011055.2"/>
</dbReference>
<evidence type="ECO:0000259" key="1">
    <source>
        <dbReference type="SMART" id="SM00382"/>
    </source>
</evidence>
<gene>
    <name evidence="4" type="ORF">SULA_1565</name>
    <name evidence="2" type="ORF">SULB_1566</name>
    <name evidence="3" type="ORF">SULC_1564</name>
    <name evidence="5" type="ORF">SULG_07830</name>
    <name evidence="6" type="ORF">SULH_07830</name>
    <name evidence="7" type="ORF">SULI_07830</name>
    <name evidence="8" type="ORF">SULM_07830</name>
    <name evidence="9" type="ORF">SULN_07830</name>
    <name evidence="10" type="ORF">SULO_07840</name>
</gene>
<dbReference type="Proteomes" id="UP000033085">
    <property type="component" value="Chromosome"/>
</dbReference>
<dbReference type="InterPro" id="IPR003593">
    <property type="entry name" value="AAA+_ATPase"/>
</dbReference>
<dbReference type="InterPro" id="IPR002789">
    <property type="entry name" value="HerA_central"/>
</dbReference>
<dbReference type="InterPro" id="IPR027417">
    <property type="entry name" value="P-loop_NTPase"/>
</dbReference>
<dbReference type="Proteomes" id="UP000278715">
    <property type="component" value="Chromosome"/>
</dbReference>
<evidence type="ECO:0000313" key="16">
    <source>
        <dbReference type="Proteomes" id="UP000273443"/>
    </source>
</evidence>
<evidence type="ECO:0000313" key="14">
    <source>
        <dbReference type="Proteomes" id="UP000267993"/>
    </source>
</evidence>
<reference evidence="11 12" key="1">
    <citation type="journal article" date="2015" name="Genome Announc.">
        <title>Complete Genome Sequence of Sulfolobus solfataricus Strain 98/2 and Evolved Derivatives.</title>
        <authorList>
            <person name="McCarthy S."/>
            <person name="Gradnigo J."/>
            <person name="Johnson T."/>
            <person name="Payne S."/>
            <person name="Lipzen A."/>
            <person name="Martin J."/>
            <person name="Schackwitz W."/>
            <person name="Moriyama E."/>
            <person name="Blum P."/>
        </authorList>
    </citation>
    <scope>NUCLEOTIDE SEQUENCE [LARGE SCALE GENOMIC DNA]</scope>
    <source>
        <strain evidence="11">98/2 SULC</strain>
        <strain evidence="2">SARC-B</strain>
        <strain evidence="3">SARC-C</strain>
        <strain evidence="4 13">SULA</strain>
        <strain evidence="12">SULB</strain>
    </source>
</reference>
<dbReference type="Proteomes" id="UP000033106">
    <property type="component" value="Chromosome"/>
</dbReference>
<evidence type="ECO:0000313" key="17">
    <source>
        <dbReference type="Proteomes" id="UP000275843"/>
    </source>
</evidence>
<dbReference type="Proteomes" id="UP000282269">
    <property type="component" value="Chromosome"/>
</dbReference>
<dbReference type="AlphaFoldDB" id="A0A0E3K0Q8"/>
<dbReference type="EMBL" id="CP033238">
    <property type="protein sequence ID" value="AZF76171.1"/>
    <property type="molecule type" value="Genomic_DNA"/>
</dbReference>
<protein>
    <submittedName>
        <fullName evidence="4">DUF87 domain-containing protein</fullName>
    </submittedName>
</protein>
<dbReference type="KEGG" id="ssoa:SULA_1565"/>
<evidence type="ECO:0000313" key="11">
    <source>
        <dbReference type="Proteomes" id="UP000033057"/>
    </source>
</evidence>
<evidence type="ECO:0000313" key="8">
    <source>
        <dbReference type="EMBL" id="AZF76171.1"/>
    </source>
</evidence>
<proteinExistence type="predicted"/>
<dbReference type="EMBL" id="CP011055">
    <property type="protein sequence ID" value="AKA73827.1"/>
    <property type="molecule type" value="Genomic_DNA"/>
</dbReference>
<feature type="domain" description="AAA+ ATPase" evidence="1">
    <location>
        <begin position="298"/>
        <end position="569"/>
    </location>
</feature>
<dbReference type="EMBL" id="CP033237">
    <property type="protein sequence ID" value="AZF73547.1"/>
    <property type="molecule type" value="Genomic_DNA"/>
</dbReference>
<organism evidence="4 13">
    <name type="scientific">Saccharolobus solfataricus</name>
    <name type="common">Sulfolobus solfataricus</name>
    <dbReference type="NCBI Taxonomy" id="2287"/>
    <lineage>
        <taxon>Archaea</taxon>
        <taxon>Thermoproteota</taxon>
        <taxon>Thermoprotei</taxon>
        <taxon>Sulfolobales</taxon>
        <taxon>Sulfolobaceae</taxon>
        <taxon>Saccharolobus</taxon>
    </lineage>
</organism>
<reference evidence="14 15" key="2">
    <citation type="journal article" date="2018" name="Proc. Natl. Acad. Sci. U.S.A.">
        <title>Nonmutational mechanism of inheritance in the Archaeon Sulfolobus solfataricus.</title>
        <authorList>
            <person name="Payne S."/>
            <person name="McCarthy S."/>
            <person name="Johnson T."/>
            <person name="North E."/>
            <person name="Blum P."/>
        </authorList>
    </citation>
    <scope>NUCLEOTIDE SEQUENCE [LARGE SCALE GENOMIC DNA]</scope>
    <source>
        <strain evidence="6 14">SARC-H</strain>
        <strain evidence="7 17">SARC-I</strain>
        <strain evidence="9 18">SARC-N</strain>
        <strain evidence="10 19">SARC-O</strain>
        <strain evidence="5 15">SULG</strain>
        <strain evidence="8 16">SULM</strain>
    </source>
</reference>